<dbReference type="AlphaFoldDB" id="A0A8J3P3T4"/>
<organism evidence="2 3">
    <name type="scientific">Catellatospora citrea</name>
    <dbReference type="NCBI Taxonomy" id="53366"/>
    <lineage>
        <taxon>Bacteria</taxon>
        <taxon>Bacillati</taxon>
        <taxon>Actinomycetota</taxon>
        <taxon>Actinomycetes</taxon>
        <taxon>Micromonosporales</taxon>
        <taxon>Micromonosporaceae</taxon>
        <taxon>Catellatospora</taxon>
    </lineage>
</organism>
<reference evidence="2 3" key="1">
    <citation type="submission" date="2021-01" db="EMBL/GenBank/DDBJ databases">
        <title>Whole genome shotgun sequence of Catellatospora citrea NBRC 14495.</title>
        <authorList>
            <person name="Komaki H."/>
            <person name="Tamura T."/>
        </authorList>
    </citation>
    <scope>NUCLEOTIDE SEQUENCE [LARGE SCALE GENOMIC DNA]</scope>
    <source>
        <strain evidence="2 3">NBRC 14495</strain>
    </source>
</reference>
<protein>
    <submittedName>
        <fullName evidence="2">Uncharacterized protein</fullName>
    </submittedName>
</protein>
<comment type="caution">
    <text evidence="2">The sequence shown here is derived from an EMBL/GenBank/DDBJ whole genome shotgun (WGS) entry which is preliminary data.</text>
</comment>
<gene>
    <name evidence="2" type="ORF">Cci01nite_82460</name>
</gene>
<dbReference type="Proteomes" id="UP000659904">
    <property type="component" value="Unassembled WGS sequence"/>
</dbReference>
<proteinExistence type="predicted"/>
<dbReference type="RefSeq" id="WP_147432841.1">
    <property type="nucleotide sequence ID" value="NZ_BONH01000074.1"/>
</dbReference>
<dbReference type="EMBL" id="BONH01000074">
    <property type="protein sequence ID" value="GIG03153.1"/>
    <property type="molecule type" value="Genomic_DNA"/>
</dbReference>
<evidence type="ECO:0000313" key="2">
    <source>
        <dbReference type="EMBL" id="GIG03153.1"/>
    </source>
</evidence>
<accession>A0A8J3P3T4</accession>
<feature type="region of interest" description="Disordered" evidence="1">
    <location>
        <begin position="72"/>
        <end position="97"/>
    </location>
</feature>
<name>A0A8J3P3T4_9ACTN</name>
<evidence type="ECO:0000256" key="1">
    <source>
        <dbReference type="SAM" id="MobiDB-lite"/>
    </source>
</evidence>
<keyword evidence="3" id="KW-1185">Reference proteome</keyword>
<sequence length="97" mass="11158">MSTLPTGPFPVFEPDDALPDQLAALELWLCVRLDTGRDHFAALETAHAYVQWLAYRAEQIRQQLEVDLWPPDPHARITTPYGTPSVPRFPNRDRRHP</sequence>
<evidence type="ECO:0000313" key="3">
    <source>
        <dbReference type="Proteomes" id="UP000659904"/>
    </source>
</evidence>